<feature type="compositionally biased region" description="Basic and acidic residues" evidence="1">
    <location>
        <begin position="431"/>
        <end position="471"/>
    </location>
</feature>
<feature type="region of interest" description="Disordered" evidence="1">
    <location>
        <begin position="546"/>
        <end position="576"/>
    </location>
</feature>
<feature type="compositionally biased region" description="Low complexity" evidence="1">
    <location>
        <begin position="499"/>
        <end position="508"/>
    </location>
</feature>
<feature type="transmembrane region" description="Helical" evidence="2">
    <location>
        <begin position="228"/>
        <end position="251"/>
    </location>
</feature>
<dbReference type="GeneID" id="30152519"/>
<keyword evidence="2" id="KW-0812">Transmembrane</keyword>
<accession>A0A1E3I372</accession>
<dbReference type="EMBL" id="AWGJ01000002">
    <property type="protein sequence ID" value="ODN82968.1"/>
    <property type="molecule type" value="Genomic_DNA"/>
</dbReference>
<reference evidence="3 4" key="1">
    <citation type="submission" date="2016-06" db="EMBL/GenBank/DDBJ databases">
        <title>Evolution of pathogenesis and genome organization in the Tremellales.</title>
        <authorList>
            <person name="Cuomo C."/>
            <person name="Litvintseva A."/>
            <person name="Heitman J."/>
            <person name="Chen Y."/>
            <person name="Sun S."/>
            <person name="Springer D."/>
            <person name="Dromer F."/>
            <person name="Young S."/>
            <person name="Zeng Q."/>
            <person name="Chapman S."/>
            <person name="Gujja S."/>
            <person name="Saif S."/>
            <person name="Birren B."/>
        </authorList>
    </citation>
    <scope>NUCLEOTIDE SEQUENCE [LARGE SCALE GENOMIC DNA]</scope>
    <source>
        <strain evidence="3 4">CBS 6039</strain>
    </source>
</reference>
<evidence type="ECO:0000313" key="3">
    <source>
        <dbReference type="EMBL" id="ODN82968.1"/>
    </source>
</evidence>
<dbReference type="AlphaFoldDB" id="A0A1E3I372"/>
<protein>
    <recommendedName>
        <fullName evidence="5">Mid2 domain-containing protein</fullName>
    </recommendedName>
</protein>
<organism evidence="3 4">
    <name type="scientific">Cryptococcus amylolentus CBS 6039</name>
    <dbReference type="NCBI Taxonomy" id="1295533"/>
    <lineage>
        <taxon>Eukaryota</taxon>
        <taxon>Fungi</taxon>
        <taxon>Dikarya</taxon>
        <taxon>Basidiomycota</taxon>
        <taxon>Agaricomycotina</taxon>
        <taxon>Tremellomycetes</taxon>
        <taxon>Tremellales</taxon>
        <taxon>Cryptococcaceae</taxon>
        <taxon>Cryptococcus</taxon>
    </lineage>
</organism>
<comment type="caution">
    <text evidence="3">The sequence shown here is derived from an EMBL/GenBank/DDBJ whole genome shotgun (WGS) entry which is preliminary data.</text>
</comment>
<keyword evidence="2" id="KW-0472">Membrane</keyword>
<dbReference type="STRING" id="1295533.A0A1E3I372"/>
<dbReference type="OrthoDB" id="2576153at2759"/>
<evidence type="ECO:0000256" key="1">
    <source>
        <dbReference type="SAM" id="MobiDB-lite"/>
    </source>
</evidence>
<evidence type="ECO:0000256" key="2">
    <source>
        <dbReference type="SAM" id="Phobius"/>
    </source>
</evidence>
<feature type="region of interest" description="Disordered" evidence="1">
    <location>
        <begin position="634"/>
        <end position="665"/>
    </location>
</feature>
<keyword evidence="2" id="KW-1133">Transmembrane helix</keyword>
<evidence type="ECO:0000313" key="4">
    <source>
        <dbReference type="Proteomes" id="UP000094065"/>
    </source>
</evidence>
<feature type="compositionally biased region" description="Pro residues" evidence="1">
    <location>
        <begin position="474"/>
        <end position="484"/>
    </location>
</feature>
<dbReference type="Proteomes" id="UP000094065">
    <property type="component" value="Unassembled WGS sequence"/>
</dbReference>
<feature type="region of interest" description="Disordered" evidence="1">
    <location>
        <begin position="188"/>
        <end position="225"/>
    </location>
</feature>
<feature type="compositionally biased region" description="Low complexity" evidence="1">
    <location>
        <begin position="190"/>
        <end position="211"/>
    </location>
</feature>
<gene>
    <name evidence="3" type="ORF">L202_01210</name>
</gene>
<feature type="compositionally biased region" description="Polar residues" evidence="1">
    <location>
        <begin position="105"/>
        <end position="132"/>
    </location>
</feature>
<keyword evidence="4" id="KW-1185">Reference proteome</keyword>
<proteinExistence type="predicted"/>
<feature type="compositionally biased region" description="Low complexity" evidence="1">
    <location>
        <begin position="550"/>
        <end position="562"/>
    </location>
</feature>
<feature type="region of interest" description="Disordered" evidence="1">
    <location>
        <begin position="349"/>
        <end position="527"/>
    </location>
</feature>
<sequence>MSSCEQIPSITIWGTTQITSTSSYFSTFTSLVPGDEITRTATSIVPGTCDDGDDCASSTSVGVSTITMMKTSVGSSAVETQVVDTSIVPQNTLYYPCSNTSQATSLPATASSGSSQPAATQQGTQMQASTTGAYPVTSPLPSSIIVDDGSSTGQFSLGLSQSSSSATRSLSQAVSTASHTITMSGASPFSTGTLSASSSHSTSSTSDGLSDASRHDAASSGSSSNHGAIIGGVVGGMLALLSLLALLLCCLRRRRKRSELPSEQKDDAGDYWERKFRALEAGGGSGSVEGGAEKDEWDLKSSRKLHLTLDLASKDIDITSARRQSRLSTISSFFVSSLGGAVPSRISLNGGLNFSRPLRRRPASSEADGASVKSHPKSPKSVKSSKTQRWSAGSRRSEKSGNRLSAFVLPSMQEEGEIVEEDKQPPTSTESEEKRVMEWIRQSQFEDERDSLPRYMDNEMSRGEYGRHDTVRGGPPPPSRPPPARLSRKSPPAALPITSPSSSQNAKSSSEEHSKSPYPSHPGTSTARTLYPFYLPIPSQSKVALSPNQSALSSPAISPSTSSEEEGPASRHYHGTVGKHVPQLHLNAEAIASRLWVGDDLLARYEDFESHNSDKDGNGQVAALAATVDSPYGGITEGGEALTGSVSPSGPSRSPPMSPITPQTANSIASSMDDVSLATITTAERSALTPQLPVLALRSSVVSSWGMGFMGDEERMRTIYWQSGEGH</sequence>
<feature type="region of interest" description="Disordered" evidence="1">
    <location>
        <begin position="105"/>
        <end position="135"/>
    </location>
</feature>
<evidence type="ECO:0008006" key="5">
    <source>
        <dbReference type="Google" id="ProtNLM"/>
    </source>
</evidence>
<name>A0A1E3I372_9TREE</name>
<dbReference type="RefSeq" id="XP_018996968.1">
    <property type="nucleotide sequence ID" value="XM_019134541.1"/>
</dbReference>